<feature type="domain" description="Protein FecR C-terminal" evidence="3">
    <location>
        <begin position="293"/>
        <end position="359"/>
    </location>
</feature>
<dbReference type="InterPro" id="IPR012373">
    <property type="entry name" value="Ferrdict_sens_TM"/>
</dbReference>
<evidence type="ECO:0000259" key="2">
    <source>
        <dbReference type="Pfam" id="PF04773"/>
    </source>
</evidence>
<dbReference type="Pfam" id="PF04773">
    <property type="entry name" value="FecR"/>
    <property type="match status" value="1"/>
</dbReference>
<dbReference type="PANTHER" id="PTHR30273:SF2">
    <property type="entry name" value="PROTEIN FECR"/>
    <property type="match status" value="1"/>
</dbReference>
<keyword evidence="1" id="KW-0812">Transmembrane</keyword>
<keyword evidence="5" id="KW-1185">Reference proteome</keyword>
<gene>
    <name evidence="4" type="ORF">SAMN05660293_05033</name>
</gene>
<evidence type="ECO:0000256" key="1">
    <source>
        <dbReference type="SAM" id="Phobius"/>
    </source>
</evidence>
<dbReference type="Gene3D" id="2.60.120.1440">
    <property type="match status" value="1"/>
</dbReference>
<proteinExistence type="predicted"/>
<dbReference type="GO" id="GO:0016989">
    <property type="term" value="F:sigma factor antagonist activity"/>
    <property type="evidence" value="ECO:0007669"/>
    <property type="project" value="TreeGrafter"/>
</dbReference>
<dbReference type="Proteomes" id="UP000190897">
    <property type="component" value="Unassembled WGS sequence"/>
</dbReference>
<dbReference type="InterPro" id="IPR032508">
    <property type="entry name" value="FecR_C"/>
</dbReference>
<dbReference type="EMBL" id="FUZA01000009">
    <property type="protein sequence ID" value="SKC16721.1"/>
    <property type="molecule type" value="Genomic_DNA"/>
</dbReference>
<sequence length="368" mass="41797">MDQYHNFTLEDFLWDPFFRNWVLKPTREDEEYWQNWLTANPEKTGTVRSARELVLSIAPLQAPLPQTEKENAIRQIVGNIKNEEELDETASKLRLFQPLMSIAAVLIVIAGLSWTFWTVNHKQEINYEALVSATATPLIEKTNQDKEPLLIKLADGSIVKLDPGSKVSYPAKFEPGKREVYLSGKAFFDIAKDPSRPFFVYANEVITKVLGTSFTVRSFTDEKEVSVAVKTGRVAVFTRKDPEINEKKDSRELTGVVIEPNQQIVFVRESIKMTKSLIPSPELIDNNVTTYDFEFDETPVSHVFSELQKAYGIEIIFDKNIMNECPITAKLSEMTLYEKLDLVCKAVGASYELIDGRIIVEGKGCKNI</sequence>
<keyword evidence="1" id="KW-1133">Transmembrane helix</keyword>
<evidence type="ECO:0000313" key="5">
    <source>
        <dbReference type="Proteomes" id="UP000190897"/>
    </source>
</evidence>
<evidence type="ECO:0000259" key="3">
    <source>
        <dbReference type="Pfam" id="PF16344"/>
    </source>
</evidence>
<evidence type="ECO:0000313" key="4">
    <source>
        <dbReference type="EMBL" id="SKC16721.1"/>
    </source>
</evidence>
<keyword evidence="1" id="KW-0472">Membrane</keyword>
<organism evidence="4 5">
    <name type="scientific">Dyadobacter psychrophilus</name>
    <dbReference type="NCBI Taxonomy" id="651661"/>
    <lineage>
        <taxon>Bacteria</taxon>
        <taxon>Pseudomonadati</taxon>
        <taxon>Bacteroidota</taxon>
        <taxon>Cytophagia</taxon>
        <taxon>Cytophagales</taxon>
        <taxon>Spirosomataceae</taxon>
        <taxon>Dyadobacter</taxon>
    </lineage>
</organism>
<dbReference type="InterPro" id="IPR006860">
    <property type="entry name" value="FecR"/>
</dbReference>
<dbReference type="AlphaFoldDB" id="A0A1T5H852"/>
<feature type="transmembrane region" description="Helical" evidence="1">
    <location>
        <begin position="99"/>
        <end position="117"/>
    </location>
</feature>
<protein>
    <submittedName>
        <fullName evidence="4">FecR family protein</fullName>
    </submittedName>
</protein>
<dbReference type="PIRSF" id="PIRSF018266">
    <property type="entry name" value="FecR"/>
    <property type="match status" value="1"/>
</dbReference>
<dbReference type="Pfam" id="PF16344">
    <property type="entry name" value="FecR_C"/>
    <property type="match status" value="1"/>
</dbReference>
<dbReference type="OrthoDB" id="645173at2"/>
<reference evidence="5" key="1">
    <citation type="submission" date="2017-02" db="EMBL/GenBank/DDBJ databases">
        <authorList>
            <person name="Varghese N."/>
            <person name="Submissions S."/>
        </authorList>
    </citation>
    <scope>NUCLEOTIDE SEQUENCE [LARGE SCALE GENOMIC DNA]</scope>
    <source>
        <strain evidence="5">DSM 22270</strain>
    </source>
</reference>
<name>A0A1T5H852_9BACT</name>
<dbReference type="Gene3D" id="3.55.50.30">
    <property type="match status" value="1"/>
</dbReference>
<dbReference type="RefSeq" id="WP_082217483.1">
    <property type="nucleotide sequence ID" value="NZ_FUZA01000009.1"/>
</dbReference>
<feature type="domain" description="FecR protein" evidence="2">
    <location>
        <begin position="147"/>
        <end position="234"/>
    </location>
</feature>
<dbReference type="PANTHER" id="PTHR30273">
    <property type="entry name" value="PERIPLASMIC SIGNAL SENSOR AND SIGMA FACTOR ACTIVATOR FECR-RELATED"/>
    <property type="match status" value="1"/>
</dbReference>
<accession>A0A1T5H852</accession>
<dbReference type="STRING" id="651661.SAMN05660293_05033"/>